<dbReference type="GO" id="GO:0004519">
    <property type="term" value="F:endonuclease activity"/>
    <property type="evidence" value="ECO:0007669"/>
    <property type="project" value="UniProtKB-KW"/>
</dbReference>
<dbReference type="Proteomes" id="UP000037510">
    <property type="component" value="Unassembled WGS sequence"/>
</dbReference>
<keyword evidence="2" id="KW-0548">Nucleotidyltransferase</keyword>
<evidence type="ECO:0000256" key="3">
    <source>
        <dbReference type="ARBA" id="ARBA00022722"/>
    </source>
</evidence>
<dbReference type="Gene3D" id="2.40.70.10">
    <property type="entry name" value="Acid Proteases"/>
    <property type="match status" value="1"/>
</dbReference>
<name>A0A0L7KP43_OPEBR</name>
<dbReference type="AlphaFoldDB" id="A0A0L7KP43"/>
<comment type="caution">
    <text evidence="6">The sequence shown here is derived from an EMBL/GenBank/DDBJ whole genome shotgun (WGS) entry which is preliminary data.</text>
</comment>
<proteinExistence type="predicted"/>
<sequence>MLGVRETNLRKELLKINLEDVEYDVVVKRALNYEAIQKGFLSSLAPSEKHVEVKDAPTPMSVDAINSKTQCSHCAKRHGESKCRFLNATCFKCHKKGHTRAACKMKNENRVQSCEDGKGSLDCEDNFGVRIHGVAGGEDAAAAEPMMVEVIVNSVPLQMEVDSGSARTIIPHSLYMRHENAFPGPLLPFEKKLVTWTNSELEVLGREMVNVQYGERNVKLPIVVSHGDTVLMRLYNTDKKWQRGKIICSREPSVYEVEAEGGDRHRRHVDQLLRTRPPYPGNDDASEQSNDSEDYDIVIPPPEEWNEIIGC</sequence>
<evidence type="ECO:0000313" key="7">
    <source>
        <dbReference type="Proteomes" id="UP000037510"/>
    </source>
</evidence>
<dbReference type="PANTHER" id="PTHR37984">
    <property type="entry name" value="PROTEIN CBG26694"/>
    <property type="match status" value="1"/>
</dbReference>
<dbReference type="EMBL" id="JTDY01007899">
    <property type="protein sequence ID" value="KOB64875.1"/>
    <property type="molecule type" value="Genomic_DNA"/>
</dbReference>
<dbReference type="InterPro" id="IPR021109">
    <property type="entry name" value="Peptidase_aspartic_dom_sf"/>
</dbReference>
<feature type="compositionally biased region" description="Acidic residues" evidence="5">
    <location>
        <begin position="284"/>
        <end position="296"/>
    </location>
</feature>
<reference evidence="6 7" key="1">
    <citation type="journal article" date="2015" name="Genome Biol. Evol.">
        <title>The genome of winter moth (Operophtera brumata) provides a genomic perspective on sexual dimorphism and phenology.</title>
        <authorList>
            <person name="Derks M.F."/>
            <person name="Smit S."/>
            <person name="Salis L."/>
            <person name="Schijlen E."/>
            <person name="Bossers A."/>
            <person name="Mateman C."/>
            <person name="Pijl A.S."/>
            <person name="de Ridder D."/>
            <person name="Groenen M.A."/>
            <person name="Visser M.E."/>
            <person name="Megens H.J."/>
        </authorList>
    </citation>
    <scope>NUCLEOTIDE SEQUENCE [LARGE SCALE GENOMIC DNA]</scope>
    <source>
        <strain evidence="6">WM2013NL</strain>
        <tissue evidence="6">Head and thorax</tissue>
    </source>
</reference>
<dbReference type="GO" id="GO:0016779">
    <property type="term" value="F:nucleotidyltransferase activity"/>
    <property type="evidence" value="ECO:0007669"/>
    <property type="project" value="UniProtKB-KW"/>
</dbReference>
<keyword evidence="4" id="KW-0255">Endonuclease</keyword>
<dbReference type="PANTHER" id="PTHR37984:SF5">
    <property type="entry name" value="PROTEIN NYNRIN-LIKE"/>
    <property type="match status" value="1"/>
</dbReference>
<evidence type="ECO:0000256" key="2">
    <source>
        <dbReference type="ARBA" id="ARBA00022695"/>
    </source>
</evidence>
<organism evidence="6 7">
    <name type="scientific">Operophtera brumata</name>
    <name type="common">Winter moth</name>
    <name type="synonym">Phalaena brumata</name>
    <dbReference type="NCBI Taxonomy" id="104452"/>
    <lineage>
        <taxon>Eukaryota</taxon>
        <taxon>Metazoa</taxon>
        <taxon>Ecdysozoa</taxon>
        <taxon>Arthropoda</taxon>
        <taxon>Hexapoda</taxon>
        <taxon>Insecta</taxon>
        <taxon>Pterygota</taxon>
        <taxon>Neoptera</taxon>
        <taxon>Endopterygota</taxon>
        <taxon>Lepidoptera</taxon>
        <taxon>Glossata</taxon>
        <taxon>Ditrysia</taxon>
        <taxon>Geometroidea</taxon>
        <taxon>Geometridae</taxon>
        <taxon>Larentiinae</taxon>
        <taxon>Operophtera</taxon>
    </lineage>
</organism>
<dbReference type="STRING" id="104452.A0A0L7KP43"/>
<protein>
    <submittedName>
        <fullName evidence="6">Polyprotein</fullName>
    </submittedName>
</protein>
<keyword evidence="1" id="KW-0808">Transferase</keyword>
<dbReference type="InterPro" id="IPR050951">
    <property type="entry name" value="Retrovirus_Pol_polyprotein"/>
</dbReference>
<feature type="region of interest" description="Disordered" evidence="5">
    <location>
        <begin position="269"/>
        <end position="299"/>
    </location>
</feature>
<evidence type="ECO:0000256" key="4">
    <source>
        <dbReference type="ARBA" id="ARBA00022759"/>
    </source>
</evidence>
<keyword evidence="4" id="KW-0378">Hydrolase</keyword>
<keyword evidence="3" id="KW-0540">Nuclease</keyword>
<gene>
    <name evidence="6" type="ORF">OBRU01_23589</name>
</gene>
<evidence type="ECO:0000256" key="1">
    <source>
        <dbReference type="ARBA" id="ARBA00022679"/>
    </source>
</evidence>
<evidence type="ECO:0000256" key="5">
    <source>
        <dbReference type="SAM" id="MobiDB-lite"/>
    </source>
</evidence>
<accession>A0A0L7KP43</accession>
<evidence type="ECO:0000313" key="6">
    <source>
        <dbReference type="EMBL" id="KOB64875.1"/>
    </source>
</evidence>
<keyword evidence="7" id="KW-1185">Reference proteome</keyword>
<dbReference type="SUPFAM" id="SSF50630">
    <property type="entry name" value="Acid proteases"/>
    <property type="match status" value="1"/>
</dbReference>